<dbReference type="OrthoDB" id="4033880at2759"/>
<gene>
    <name evidence="3" type="ORF">CANVERA_P2806</name>
</gene>
<dbReference type="GO" id="GO:0005886">
    <property type="term" value="C:plasma membrane"/>
    <property type="evidence" value="ECO:0007669"/>
    <property type="project" value="TreeGrafter"/>
</dbReference>
<feature type="region of interest" description="Disordered" evidence="1">
    <location>
        <begin position="253"/>
        <end position="298"/>
    </location>
</feature>
<feature type="compositionally biased region" description="Low complexity" evidence="1">
    <location>
        <begin position="275"/>
        <end position="285"/>
    </location>
</feature>
<keyword evidence="4" id="KW-1185">Reference proteome</keyword>
<accession>A0A9W4XLL4</accession>
<dbReference type="InterPro" id="IPR013809">
    <property type="entry name" value="ENTH"/>
</dbReference>
<dbReference type="GO" id="GO:0030276">
    <property type="term" value="F:clathrin binding"/>
    <property type="evidence" value="ECO:0007669"/>
    <property type="project" value="TreeGrafter"/>
</dbReference>
<evidence type="ECO:0000256" key="1">
    <source>
        <dbReference type="SAM" id="MobiDB-lite"/>
    </source>
</evidence>
<comment type="caution">
    <text evidence="3">The sequence shown here is derived from an EMBL/GenBank/DDBJ whole genome shotgun (WGS) entry which is preliminary data.</text>
</comment>
<proteinExistence type="predicted"/>
<feature type="domain" description="ENTH" evidence="2">
    <location>
        <begin position="12"/>
        <end position="196"/>
    </location>
</feature>
<evidence type="ECO:0000259" key="2">
    <source>
        <dbReference type="SMART" id="SM00273"/>
    </source>
</evidence>
<sequence length="298" mass="34445">MTFLQSIKNITSNTESIIKNATNTEPLGPYNHELIEISNLTYNKKHLSIIISILTRRLKYINDIFGNKWGNELTKSASIKRSFTYKSTKQDNNNSSSSNLELPKRSNTMSYKNHNYNNDSNLNKHCLILLKTLTVTLYLLQNGSQQFLDWIQSEYLDLIKPLTKIIYPNKYHESLKFKLLKILNLLDNESYLRNYRSNLHKLKTDLLVPGMKRTSLDNIDLLNVNDTEMMDQNYIYQRTNSVDSTTQNKARRLNSNSLLPNDHSSSAFANTSDRSPNNNLSNSPPTLYKQHTLSPLFN</sequence>
<name>A0A9W4XLL4_9ASCO</name>
<dbReference type="SUPFAM" id="SSF48464">
    <property type="entry name" value="ENTH/VHS domain"/>
    <property type="match status" value="1"/>
</dbReference>
<dbReference type="GO" id="GO:0007015">
    <property type="term" value="P:actin filament organization"/>
    <property type="evidence" value="ECO:0007669"/>
    <property type="project" value="TreeGrafter"/>
</dbReference>
<dbReference type="PANTHER" id="PTHR12276">
    <property type="entry name" value="EPSIN/ENT-RELATED"/>
    <property type="match status" value="1"/>
</dbReference>
<organism evidence="3 4">
    <name type="scientific">Candida verbasci</name>
    <dbReference type="NCBI Taxonomy" id="1227364"/>
    <lineage>
        <taxon>Eukaryota</taxon>
        <taxon>Fungi</taxon>
        <taxon>Dikarya</taxon>
        <taxon>Ascomycota</taxon>
        <taxon>Saccharomycotina</taxon>
        <taxon>Pichiomycetes</taxon>
        <taxon>Debaryomycetaceae</taxon>
        <taxon>Candida/Lodderomyces clade</taxon>
        <taxon>Candida</taxon>
    </lineage>
</organism>
<dbReference type="AlphaFoldDB" id="A0A9W4XLL4"/>
<dbReference type="GO" id="GO:0006897">
    <property type="term" value="P:endocytosis"/>
    <property type="evidence" value="ECO:0007669"/>
    <property type="project" value="TreeGrafter"/>
</dbReference>
<dbReference type="PANTHER" id="PTHR12276:SF110">
    <property type="entry name" value="EPSIN-1-RELATED"/>
    <property type="match status" value="1"/>
</dbReference>
<feature type="compositionally biased region" description="Polar residues" evidence="1">
    <location>
        <begin position="289"/>
        <end position="298"/>
    </location>
</feature>
<dbReference type="EMBL" id="CANTUO010000002">
    <property type="protein sequence ID" value="CAI5758292.1"/>
    <property type="molecule type" value="Genomic_DNA"/>
</dbReference>
<dbReference type="InterPro" id="IPR008942">
    <property type="entry name" value="ENTH_VHS"/>
</dbReference>
<feature type="compositionally biased region" description="Polar residues" evidence="1">
    <location>
        <begin position="253"/>
        <end position="274"/>
    </location>
</feature>
<dbReference type="Gene3D" id="1.25.40.90">
    <property type="match status" value="1"/>
</dbReference>
<evidence type="ECO:0000313" key="4">
    <source>
        <dbReference type="Proteomes" id="UP001152885"/>
    </source>
</evidence>
<dbReference type="Pfam" id="PF01417">
    <property type="entry name" value="ENTH"/>
    <property type="match status" value="1"/>
</dbReference>
<evidence type="ECO:0000313" key="3">
    <source>
        <dbReference type="EMBL" id="CAI5758292.1"/>
    </source>
</evidence>
<reference evidence="3" key="1">
    <citation type="submission" date="2022-12" db="EMBL/GenBank/DDBJ databases">
        <authorList>
            <person name="Brejova B."/>
        </authorList>
    </citation>
    <scope>NUCLEOTIDE SEQUENCE</scope>
</reference>
<dbReference type="SMART" id="SM00273">
    <property type="entry name" value="ENTH"/>
    <property type="match status" value="1"/>
</dbReference>
<protein>
    <recommendedName>
        <fullName evidence="2">ENTH domain-containing protein</fullName>
    </recommendedName>
</protein>
<dbReference type="Proteomes" id="UP001152885">
    <property type="component" value="Unassembled WGS sequence"/>
</dbReference>
<dbReference type="GO" id="GO:0005768">
    <property type="term" value="C:endosome"/>
    <property type="evidence" value="ECO:0007669"/>
    <property type="project" value="TreeGrafter"/>
</dbReference>
<dbReference type="GO" id="GO:0030125">
    <property type="term" value="C:clathrin vesicle coat"/>
    <property type="evidence" value="ECO:0007669"/>
    <property type="project" value="TreeGrafter"/>
</dbReference>
<feature type="region of interest" description="Disordered" evidence="1">
    <location>
        <begin position="87"/>
        <end position="113"/>
    </location>
</feature>
<dbReference type="GO" id="GO:0005543">
    <property type="term" value="F:phospholipid binding"/>
    <property type="evidence" value="ECO:0007669"/>
    <property type="project" value="TreeGrafter"/>
</dbReference>